<evidence type="ECO:0000256" key="6">
    <source>
        <dbReference type="ARBA" id="ARBA00022840"/>
    </source>
</evidence>
<dbReference type="GO" id="GO:0008270">
    <property type="term" value="F:zinc ion binding"/>
    <property type="evidence" value="ECO:0007669"/>
    <property type="project" value="UniProtKB-KW"/>
</dbReference>
<dbReference type="GO" id="GO:0005524">
    <property type="term" value="F:ATP binding"/>
    <property type="evidence" value="ECO:0007669"/>
    <property type="project" value="UniProtKB-KW"/>
</dbReference>
<dbReference type="Pfam" id="PF00271">
    <property type="entry name" value="Helicase_C"/>
    <property type="match status" value="1"/>
</dbReference>
<dbReference type="GO" id="GO:0005694">
    <property type="term" value="C:chromosome"/>
    <property type="evidence" value="ECO:0007669"/>
    <property type="project" value="TreeGrafter"/>
</dbReference>
<evidence type="ECO:0000256" key="2">
    <source>
        <dbReference type="ARBA" id="ARBA00022723"/>
    </source>
</evidence>
<dbReference type="Pfam" id="PF00641">
    <property type="entry name" value="Zn_ribbon_RanBP"/>
    <property type="match status" value="1"/>
</dbReference>
<dbReference type="PANTHER" id="PTHR13710">
    <property type="entry name" value="DNA HELICASE RECQ FAMILY MEMBER"/>
    <property type="match status" value="1"/>
</dbReference>
<feature type="domain" description="Helicase ATP-binding" evidence="12">
    <location>
        <begin position="176"/>
        <end position="353"/>
    </location>
</feature>
<dbReference type="GO" id="GO:0009378">
    <property type="term" value="F:four-way junction helicase activity"/>
    <property type="evidence" value="ECO:0007669"/>
    <property type="project" value="TreeGrafter"/>
</dbReference>
<dbReference type="Proteomes" id="UP001165122">
    <property type="component" value="Unassembled WGS sequence"/>
</dbReference>
<dbReference type="PROSITE" id="PS50199">
    <property type="entry name" value="ZF_RANBP2_2"/>
    <property type="match status" value="1"/>
</dbReference>
<dbReference type="GO" id="GO:0043138">
    <property type="term" value="F:3'-5' DNA helicase activity"/>
    <property type="evidence" value="ECO:0007669"/>
    <property type="project" value="UniProtKB-EC"/>
</dbReference>
<reference evidence="15" key="1">
    <citation type="journal article" date="2023" name="Commun. Biol.">
        <title>Genome analysis of Parmales, the sister group of diatoms, reveals the evolutionary specialization of diatoms from phago-mixotrophs to photoautotrophs.</title>
        <authorList>
            <person name="Ban H."/>
            <person name="Sato S."/>
            <person name="Yoshikawa S."/>
            <person name="Yamada K."/>
            <person name="Nakamura Y."/>
            <person name="Ichinomiya M."/>
            <person name="Sato N."/>
            <person name="Blanc-Mathieu R."/>
            <person name="Endo H."/>
            <person name="Kuwata A."/>
            <person name="Ogata H."/>
        </authorList>
    </citation>
    <scope>NUCLEOTIDE SEQUENCE [LARGE SCALE GENOMIC DNA]</scope>
    <source>
        <strain evidence="15">NIES 3700</strain>
    </source>
</reference>
<evidence type="ECO:0000256" key="3">
    <source>
        <dbReference type="ARBA" id="ARBA00022741"/>
    </source>
</evidence>
<dbReference type="Pfam" id="PF00270">
    <property type="entry name" value="DEAD"/>
    <property type="match status" value="1"/>
</dbReference>
<dbReference type="InterPro" id="IPR032284">
    <property type="entry name" value="RecQ_Zn-bd"/>
</dbReference>
<dbReference type="Pfam" id="PF16124">
    <property type="entry name" value="RecQ_Zn_bind"/>
    <property type="match status" value="1"/>
</dbReference>
<dbReference type="InterPro" id="IPR011545">
    <property type="entry name" value="DEAD/DEAH_box_helicase_dom"/>
</dbReference>
<sequence length="870" mass="95188">MSSDWACTKCTYHNPASTPRCEMCDFARKTTSSKPKDQSIGSYFPNATIDGSTLSTEPAKKRKKAAAPSPVPAPAPSTFISAPKKKPKTKTPKSKKSSATIKTKTISTTTTTAPPQPHLPTANTVAVIDNTQPESQQYPFFAPKYNPATAKSLITPTLTQTFKIKNGLQNLQPIAVDTALERKSQLIVMRTGGGKSLCYQLPATIFPKLSPSNEGLTVVVSPLISLMLDQVLKLQSLRISADYIASSRTAAENDLTLKNISKLHLVYVTPELLAGEKFRKILKTLHKESKLSMFALDEIHCLSSWGHDFRPAYVKLGWLRETFPTVPTMACTATATPKVIKDIKRVLKFGPDVPVHRSTFNRANITYEVRYKDVLDDRHDLKLTAANSNSNKSKNAFTKPSALKQKSKFGGFQSAATFAKTNPSPTTTLPSLSGSLQDLVDFIKDEHSKPNKGSGVIYVHKRKDTTFIANTITKHCGIESLPYHAGLKNDVRASTQQKWMSGEVKIAVATVAFGMGIDLDCVRYVVHWNIAKTVEGFYQESGRAGRDGHPSKSILYYAKKDASAFAWLINKTMKADKKKDPSAPNNKLEALESMIEYCVGDLPKKCRRAYLLNHFGEQIPKSACNKGCDYCTNEAATESSMRAALASRYTSNNGTFTKLSAPKGTPGERILADDGLNPVGDYDGLSDTSYDAFDEREASFDYDGPQIYGGVDDFLSDEEDAGKPQRTVTCEQIFAKYGLEESRASKFGGRRGGKGSKKNIHNYSSTTSTVVLPDSLKAKLPLAESLNFKKTNTFENSNKSTRSTSEIQDAMAKIQREIAAAKKDQEANKKPDSSNPTTKKKPKGLPPPAPPPSFTKKKSKGLPPPAPPPF</sequence>
<feature type="compositionally biased region" description="Basic and acidic residues" evidence="10">
    <location>
        <begin position="814"/>
        <end position="832"/>
    </location>
</feature>
<dbReference type="PROSITE" id="PS51194">
    <property type="entry name" value="HELICASE_CTER"/>
    <property type="match status" value="1"/>
</dbReference>
<evidence type="ECO:0000256" key="8">
    <source>
        <dbReference type="ARBA" id="ARBA00034808"/>
    </source>
</evidence>
<evidence type="ECO:0000256" key="4">
    <source>
        <dbReference type="ARBA" id="ARBA00022771"/>
    </source>
</evidence>
<proteinExistence type="inferred from homology"/>
<gene>
    <name evidence="14" type="ORF">TrLO_g1874</name>
</gene>
<dbReference type="PANTHER" id="PTHR13710:SF155">
    <property type="entry name" value="ATP-DEPENDENT DNA HELICASE Q-LIKE 3"/>
    <property type="match status" value="1"/>
</dbReference>
<feature type="domain" description="RanBP2-type" evidence="11">
    <location>
        <begin position="1"/>
        <end position="30"/>
    </location>
</feature>
<dbReference type="SUPFAM" id="SSF90209">
    <property type="entry name" value="Ran binding protein zinc finger-like"/>
    <property type="match status" value="1"/>
</dbReference>
<dbReference type="SMART" id="SM00487">
    <property type="entry name" value="DEXDc"/>
    <property type="match status" value="1"/>
</dbReference>
<name>A0A9W7FT59_9STRA</name>
<evidence type="ECO:0000259" key="12">
    <source>
        <dbReference type="PROSITE" id="PS51192"/>
    </source>
</evidence>
<evidence type="ECO:0000313" key="15">
    <source>
        <dbReference type="Proteomes" id="UP001165122"/>
    </source>
</evidence>
<dbReference type="SMART" id="SM00547">
    <property type="entry name" value="ZnF_RBZ"/>
    <property type="match status" value="1"/>
</dbReference>
<comment type="catalytic activity">
    <reaction evidence="7">
        <text>Couples ATP hydrolysis with the unwinding of duplex DNA by translocating in the 3'-5' direction.</text>
        <dbReference type="EC" id="5.6.2.4"/>
    </reaction>
</comment>
<evidence type="ECO:0000256" key="1">
    <source>
        <dbReference type="ARBA" id="ARBA00005446"/>
    </source>
</evidence>
<dbReference type="GO" id="GO:0000724">
    <property type="term" value="P:double-strand break repair via homologous recombination"/>
    <property type="evidence" value="ECO:0007669"/>
    <property type="project" value="TreeGrafter"/>
</dbReference>
<keyword evidence="4 9" id="KW-0863">Zinc-finger</keyword>
<comment type="caution">
    <text evidence="14">The sequence shown here is derived from an EMBL/GenBank/DDBJ whole genome shotgun (WGS) entry which is preliminary data.</text>
</comment>
<feature type="region of interest" description="Disordered" evidence="10">
    <location>
        <begin position="28"/>
        <end position="119"/>
    </location>
</feature>
<evidence type="ECO:0000256" key="7">
    <source>
        <dbReference type="ARBA" id="ARBA00034617"/>
    </source>
</evidence>
<evidence type="ECO:0000256" key="10">
    <source>
        <dbReference type="SAM" id="MobiDB-lite"/>
    </source>
</evidence>
<dbReference type="EMBL" id="BRXW01000298">
    <property type="protein sequence ID" value="GMI17596.1"/>
    <property type="molecule type" value="Genomic_DNA"/>
</dbReference>
<comment type="similarity">
    <text evidence="1">Belongs to the helicase family. RecQ subfamily.</text>
</comment>
<dbReference type="SMART" id="SM00490">
    <property type="entry name" value="HELICc"/>
    <property type="match status" value="1"/>
</dbReference>
<keyword evidence="5" id="KW-0862">Zinc</keyword>
<accession>A0A9W7FT59</accession>
<keyword evidence="2" id="KW-0479">Metal-binding</keyword>
<dbReference type="InterPro" id="IPR027417">
    <property type="entry name" value="P-loop_NTPase"/>
</dbReference>
<keyword evidence="6" id="KW-0067">ATP-binding</keyword>
<feature type="domain" description="Helicase C-terminal" evidence="13">
    <location>
        <begin position="435"/>
        <end position="588"/>
    </location>
</feature>
<feature type="compositionally biased region" description="Low complexity" evidence="10">
    <location>
        <begin position="97"/>
        <end position="113"/>
    </location>
</feature>
<keyword evidence="15" id="KW-1185">Reference proteome</keyword>
<dbReference type="GO" id="GO:0005737">
    <property type="term" value="C:cytoplasm"/>
    <property type="evidence" value="ECO:0007669"/>
    <property type="project" value="TreeGrafter"/>
</dbReference>
<dbReference type="InterPro" id="IPR014001">
    <property type="entry name" value="Helicase_ATP-bd"/>
</dbReference>
<dbReference type="GO" id="GO:0003676">
    <property type="term" value="F:nucleic acid binding"/>
    <property type="evidence" value="ECO:0007669"/>
    <property type="project" value="InterPro"/>
</dbReference>
<feature type="compositionally biased region" description="Basic residues" evidence="10">
    <location>
        <begin position="83"/>
        <end position="96"/>
    </location>
</feature>
<dbReference type="Gene3D" id="3.40.50.300">
    <property type="entry name" value="P-loop containing nucleotide triphosphate hydrolases"/>
    <property type="match status" value="2"/>
</dbReference>
<dbReference type="PROSITE" id="PS51192">
    <property type="entry name" value="HELICASE_ATP_BIND_1"/>
    <property type="match status" value="1"/>
</dbReference>
<dbReference type="Gene3D" id="2.30.30.380">
    <property type="entry name" value="Zn-finger domain of Sec23/24"/>
    <property type="match status" value="1"/>
</dbReference>
<evidence type="ECO:0000259" key="13">
    <source>
        <dbReference type="PROSITE" id="PS51194"/>
    </source>
</evidence>
<evidence type="ECO:0000313" key="14">
    <source>
        <dbReference type="EMBL" id="GMI17596.1"/>
    </source>
</evidence>
<protein>
    <recommendedName>
        <fullName evidence="8">DNA 3'-5' helicase</fullName>
        <ecNumber evidence="8">5.6.2.4</ecNumber>
    </recommendedName>
</protein>
<dbReference type="EC" id="5.6.2.4" evidence="8"/>
<feature type="compositionally biased region" description="Pro residues" evidence="10">
    <location>
        <begin position="844"/>
        <end position="853"/>
    </location>
</feature>
<dbReference type="PROSITE" id="PS01358">
    <property type="entry name" value="ZF_RANBP2_1"/>
    <property type="match status" value="1"/>
</dbReference>
<evidence type="ECO:0000259" key="11">
    <source>
        <dbReference type="PROSITE" id="PS50199"/>
    </source>
</evidence>
<evidence type="ECO:0000256" key="5">
    <source>
        <dbReference type="ARBA" id="ARBA00022833"/>
    </source>
</evidence>
<evidence type="ECO:0000256" key="9">
    <source>
        <dbReference type="PROSITE-ProRule" id="PRU00322"/>
    </source>
</evidence>
<dbReference type="AlphaFoldDB" id="A0A9W7FT59"/>
<keyword evidence="3" id="KW-0547">Nucleotide-binding</keyword>
<dbReference type="InterPro" id="IPR001650">
    <property type="entry name" value="Helicase_C-like"/>
</dbReference>
<dbReference type="CDD" id="cd17920">
    <property type="entry name" value="DEXHc_RecQ"/>
    <property type="match status" value="1"/>
</dbReference>
<dbReference type="InterPro" id="IPR001876">
    <property type="entry name" value="Znf_RanBP2"/>
</dbReference>
<dbReference type="OrthoDB" id="10261556at2759"/>
<organism evidence="14 15">
    <name type="scientific">Triparma laevis f. longispina</name>
    <dbReference type="NCBI Taxonomy" id="1714387"/>
    <lineage>
        <taxon>Eukaryota</taxon>
        <taxon>Sar</taxon>
        <taxon>Stramenopiles</taxon>
        <taxon>Ochrophyta</taxon>
        <taxon>Bolidophyceae</taxon>
        <taxon>Parmales</taxon>
        <taxon>Triparmaceae</taxon>
        <taxon>Triparma</taxon>
    </lineage>
</organism>
<dbReference type="InterPro" id="IPR036443">
    <property type="entry name" value="Znf_RanBP2_sf"/>
</dbReference>
<feature type="region of interest" description="Disordered" evidence="10">
    <location>
        <begin position="812"/>
        <end position="870"/>
    </location>
</feature>
<dbReference type="SUPFAM" id="SSF52540">
    <property type="entry name" value="P-loop containing nucleoside triphosphate hydrolases"/>
    <property type="match status" value="1"/>
</dbReference>